<dbReference type="CDD" id="cd00090">
    <property type="entry name" value="HTH_ARSR"/>
    <property type="match status" value="1"/>
</dbReference>
<dbReference type="PROSITE" id="PS51733">
    <property type="entry name" value="BPL_LPL_CATALYTIC"/>
    <property type="match status" value="1"/>
</dbReference>
<comment type="caution">
    <text evidence="8">The sequence shown here is derived from an EMBL/GenBank/DDBJ whole genome shotgun (WGS) entry which is preliminary data.</text>
</comment>
<keyword evidence="1 6" id="KW-0436">Ligase</keyword>
<comment type="similarity">
    <text evidence="6">Belongs to the biotin--protein ligase family.</text>
</comment>
<evidence type="ECO:0000313" key="9">
    <source>
        <dbReference type="Proteomes" id="UP000280792"/>
    </source>
</evidence>
<dbReference type="EMBL" id="QWEZ01000006">
    <property type="protein sequence ID" value="RRJ82185.1"/>
    <property type="molecule type" value="Genomic_DNA"/>
</dbReference>
<dbReference type="PANTHER" id="PTHR12835">
    <property type="entry name" value="BIOTIN PROTEIN LIGASE"/>
    <property type="match status" value="1"/>
</dbReference>
<organism evidence="8 9">
    <name type="scientific">Aestuariirhabdus litorea</name>
    <dbReference type="NCBI Taxonomy" id="2528527"/>
    <lineage>
        <taxon>Bacteria</taxon>
        <taxon>Pseudomonadati</taxon>
        <taxon>Pseudomonadota</taxon>
        <taxon>Gammaproteobacteria</taxon>
        <taxon>Oceanospirillales</taxon>
        <taxon>Aestuariirhabdaceae</taxon>
        <taxon>Aestuariirhabdus</taxon>
    </lineage>
</organism>
<dbReference type="NCBIfam" id="TIGR00121">
    <property type="entry name" value="birA_ligase"/>
    <property type="match status" value="1"/>
</dbReference>
<dbReference type="InterPro" id="IPR004408">
    <property type="entry name" value="Biotin_CoA_COase_ligase"/>
</dbReference>
<reference evidence="8 9" key="2">
    <citation type="submission" date="2018-12" db="EMBL/GenBank/DDBJ databases">
        <title>Simiduia agarivorans gen. nov., sp. nov., a marine, agarolytic bacterium isolated from shallow coastal water from Keelung, Taiwan.</title>
        <authorList>
            <person name="Shieh W.Y."/>
        </authorList>
    </citation>
    <scope>NUCLEOTIDE SEQUENCE [LARGE SCALE GENOMIC DNA]</scope>
    <source>
        <strain evidence="8 9">GTF-13</strain>
    </source>
</reference>
<dbReference type="Gene3D" id="3.30.930.10">
    <property type="entry name" value="Bira Bifunctional Protein, Domain 2"/>
    <property type="match status" value="1"/>
</dbReference>
<feature type="binding site" evidence="6">
    <location>
        <begin position="96"/>
        <end position="98"/>
    </location>
    <ligand>
        <name>biotin</name>
        <dbReference type="ChEBI" id="CHEBI:57586"/>
    </ligand>
</feature>
<dbReference type="SUPFAM" id="SSF46785">
    <property type="entry name" value="Winged helix' DNA-binding domain"/>
    <property type="match status" value="1"/>
</dbReference>
<keyword evidence="6" id="KW-0238">DNA-binding</keyword>
<proteinExistence type="inferred from homology"/>
<dbReference type="SUPFAM" id="SSF50037">
    <property type="entry name" value="C-terminal domain of transcriptional repressors"/>
    <property type="match status" value="1"/>
</dbReference>
<comment type="function">
    <text evidence="6">Acts both as a biotin--[acetyl-CoA-carboxylase] ligase and a biotin-operon repressor. In the presence of ATP, BirA activates biotin to form the BirA-biotinyl-5'-adenylate (BirA-bio-5'-AMP or holoBirA) complex. HoloBirA can either transfer the biotinyl moiety to the biotin carboxyl carrier protein (BCCP) subunit of acetyl-CoA carboxylase, or bind to the biotin operator site and inhibit transcription of the operon.</text>
</comment>
<feature type="binding site" evidence="6">
    <location>
        <begin position="122"/>
        <end position="124"/>
    </location>
    <ligand>
        <name>biotin</name>
        <dbReference type="ChEBI" id="CHEBI:57586"/>
    </ligand>
</feature>
<dbReference type="PANTHER" id="PTHR12835:SF5">
    <property type="entry name" value="BIOTIN--PROTEIN LIGASE"/>
    <property type="match status" value="1"/>
</dbReference>
<feature type="DNA-binding region" description="H-T-H motif" evidence="6">
    <location>
        <begin position="25"/>
        <end position="44"/>
    </location>
</feature>
<dbReference type="Pfam" id="PF08279">
    <property type="entry name" value="HTH_11"/>
    <property type="match status" value="1"/>
</dbReference>
<dbReference type="CDD" id="cd16442">
    <property type="entry name" value="BPL"/>
    <property type="match status" value="1"/>
</dbReference>
<dbReference type="InterPro" id="IPR003142">
    <property type="entry name" value="BPL_C"/>
</dbReference>
<dbReference type="InterPro" id="IPR036388">
    <property type="entry name" value="WH-like_DNA-bd_sf"/>
</dbReference>
<dbReference type="HAMAP" id="MF_00978">
    <property type="entry name" value="Bifunct_BirA"/>
    <property type="match status" value="1"/>
</dbReference>
<dbReference type="InterPro" id="IPR036390">
    <property type="entry name" value="WH_DNA-bd_sf"/>
</dbReference>
<dbReference type="GO" id="GO:0005737">
    <property type="term" value="C:cytoplasm"/>
    <property type="evidence" value="ECO:0007669"/>
    <property type="project" value="TreeGrafter"/>
</dbReference>
<evidence type="ECO:0000256" key="4">
    <source>
        <dbReference type="ARBA" id="ARBA00023267"/>
    </source>
</evidence>
<dbReference type="SUPFAM" id="SSF55681">
    <property type="entry name" value="Class II aaRS and biotin synthetases"/>
    <property type="match status" value="1"/>
</dbReference>
<name>A0A3P3VHF2_9GAMM</name>
<reference evidence="8 9" key="1">
    <citation type="submission" date="2018-08" db="EMBL/GenBank/DDBJ databases">
        <authorList>
            <person name="Khan S.A."/>
        </authorList>
    </citation>
    <scope>NUCLEOTIDE SEQUENCE [LARGE SCALE GENOMIC DNA]</scope>
    <source>
        <strain evidence="8 9">GTF-13</strain>
    </source>
</reference>
<dbReference type="Gene3D" id="1.10.10.10">
    <property type="entry name" value="Winged helix-like DNA-binding domain superfamily/Winged helix DNA-binding domain"/>
    <property type="match status" value="1"/>
</dbReference>
<keyword evidence="6" id="KW-0804">Transcription</keyword>
<evidence type="ECO:0000256" key="5">
    <source>
        <dbReference type="ARBA" id="ARBA00047846"/>
    </source>
</evidence>
<dbReference type="NCBIfam" id="NF008847">
    <property type="entry name" value="PRK11886.1-2"/>
    <property type="match status" value="1"/>
</dbReference>
<accession>A0A3P3VHF2</accession>
<evidence type="ECO:0000313" key="8">
    <source>
        <dbReference type="EMBL" id="RRJ82185.1"/>
    </source>
</evidence>
<gene>
    <name evidence="6 8" type="primary">birA</name>
    <name evidence="8" type="ORF">D0544_17080</name>
</gene>
<keyword evidence="6" id="KW-0805">Transcription regulation</keyword>
<keyword evidence="6" id="KW-0678">Repressor</keyword>
<dbReference type="EC" id="6.3.4.15" evidence="6"/>
<evidence type="ECO:0000256" key="1">
    <source>
        <dbReference type="ARBA" id="ARBA00022598"/>
    </source>
</evidence>
<dbReference type="Pfam" id="PF03099">
    <property type="entry name" value="BPL_LplA_LipB"/>
    <property type="match status" value="1"/>
</dbReference>
<dbReference type="AlphaFoldDB" id="A0A3P3VHF2"/>
<dbReference type="InterPro" id="IPR045864">
    <property type="entry name" value="aa-tRNA-synth_II/BPL/LPL"/>
</dbReference>
<evidence type="ECO:0000259" key="7">
    <source>
        <dbReference type="PROSITE" id="PS51733"/>
    </source>
</evidence>
<dbReference type="InterPro" id="IPR008988">
    <property type="entry name" value="Transcriptional_repressor_C"/>
</dbReference>
<keyword evidence="2 6" id="KW-0547">Nucleotide-binding</keyword>
<evidence type="ECO:0000256" key="3">
    <source>
        <dbReference type="ARBA" id="ARBA00022840"/>
    </source>
</evidence>
<dbReference type="InterPro" id="IPR011991">
    <property type="entry name" value="ArsR-like_HTH"/>
</dbReference>
<dbReference type="InterPro" id="IPR030855">
    <property type="entry name" value="Bifunct_BirA"/>
</dbReference>
<dbReference type="GO" id="GO:0004077">
    <property type="term" value="F:biotin--[biotin carboxyl-carrier protein] ligase activity"/>
    <property type="evidence" value="ECO:0007669"/>
    <property type="project" value="UniProtKB-UniRule"/>
</dbReference>
<protein>
    <recommendedName>
        <fullName evidence="6">Bifunctional ligase/repressor BirA</fullName>
    </recommendedName>
    <alternativeName>
        <fullName evidence="6">Biotin operon repressor</fullName>
    </alternativeName>
    <alternativeName>
        <fullName evidence="6">Biotin--[acetyl-CoA-carboxylase] ligase</fullName>
        <ecNumber evidence="6">6.3.4.15</ecNumber>
    </alternativeName>
    <alternativeName>
        <fullName evidence="6">Biotin--protein ligase</fullName>
    </alternativeName>
    <alternativeName>
        <fullName evidence="6">Biotin-[acetyl-CoA carboxylase] synthetase</fullName>
    </alternativeName>
</protein>
<evidence type="ECO:0000256" key="6">
    <source>
        <dbReference type="HAMAP-Rule" id="MF_00978"/>
    </source>
</evidence>
<feature type="binding site" evidence="6">
    <location>
        <position position="118"/>
    </location>
    <ligand>
        <name>biotin</name>
        <dbReference type="ChEBI" id="CHEBI:57586"/>
    </ligand>
</feature>
<comment type="catalytic activity">
    <reaction evidence="5 6">
        <text>biotin + L-lysyl-[protein] + ATP = N(6)-biotinyl-L-lysyl-[protein] + AMP + diphosphate + H(+)</text>
        <dbReference type="Rhea" id="RHEA:11756"/>
        <dbReference type="Rhea" id="RHEA-COMP:9752"/>
        <dbReference type="Rhea" id="RHEA-COMP:10505"/>
        <dbReference type="ChEBI" id="CHEBI:15378"/>
        <dbReference type="ChEBI" id="CHEBI:29969"/>
        <dbReference type="ChEBI" id="CHEBI:30616"/>
        <dbReference type="ChEBI" id="CHEBI:33019"/>
        <dbReference type="ChEBI" id="CHEBI:57586"/>
        <dbReference type="ChEBI" id="CHEBI:83144"/>
        <dbReference type="ChEBI" id="CHEBI:456215"/>
        <dbReference type="EC" id="6.3.4.15"/>
    </reaction>
</comment>
<dbReference type="Pfam" id="PF02237">
    <property type="entry name" value="BPL_C"/>
    <property type="match status" value="1"/>
</dbReference>
<keyword evidence="9" id="KW-1185">Reference proteome</keyword>
<keyword evidence="4 6" id="KW-0092">Biotin</keyword>
<feature type="binding site" evidence="6">
    <location>
        <position position="189"/>
    </location>
    <ligand>
        <name>biotin</name>
        <dbReference type="ChEBI" id="CHEBI:57586"/>
    </ligand>
</feature>
<dbReference type="InterPro" id="IPR013196">
    <property type="entry name" value="HTH_11"/>
</dbReference>
<dbReference type="Gene3D" id="2.30.30.100">
    <property type="match status" value="1"/>
</dbReference>
<dbReference type="InterPro" id="IPR004143">
    <property type="entry name" value="BPL_LPL_catalytic"/>
</dbReference>
<dbReference type="GO" id="GO:0006355">
    <property type="term" value="P:regulation of DNA-templated transcription"/>
    <property type="evidence" value="ECO:0007669"/>
    <property type="project" value="UniProtKB-UniRule"/>
</dbReference>
<dbReference type="GO" id="GO:0005524">
    <property type="term" value="F:ATP binding"/>
    <property type="evidence" value="ECO:0007669"/>
    <property type="project" value="UniProtKB-UniRule"/>
</dbReference>
<feature type="domain" description="BPL/LPL catalytic" evidence="7">
    <location>
        <begin position="80"/>
        <end position="261"/>
    </location>
</feature>
<evidence type="ECO:0000256" key="2">
    <source>
        <dbReference type="ARBA" id="ARBA00022741"/>
    </source>
</evidence>
<dbReference type="Proteomes" id="UP000280792">
    <property type="component" value="Unassembled WGS sequence"/>
</dbReference>
<dbReference type="GO" id="GO:0003677">
    <property type="term" value="F:DNA binding"/>
    <property type="evidence" value="ECO:0007669"/>
    <property type="project" value="UniProtKB-UniRule"/>
</dbReference>
<sequence length="331" mass="36123">MPDRAGDRHVDALLDILRDGEFHSGDVIGERLGVTRAAVWKQLKRLQEQGLELDSVKGRGYRLAPGTELLDSAQILSSLKPMPLPIDLDVYASTDSTNQRLLSRTELGRGNFCLAEHQTAGRGRRGRVWQSPFGANLYLSAAWDFREGAAALEGLSLAVGLAVVHAIGRQASTRLQLKWPNDLLWEGRKIAGVLLEISGDPAGECRVIIGIGINLRLTARQRSVVDQPCADLTEAVGTFVSKNRLASALIEELVQTLVRFERDGFPAFADEWAAYDAFRGKEVRVQTAANQWLVGTCRGVDHHGALQLSTAEGMISYRGGEVSLRGAENDT</sequence>
<keyword evidence="3 6" id="KW-0067">ATP-binding</keyword>